<dbReference type="AlphaFoldDB" id="A0A2J6SPU2"/>
<dbReference type="PANTHER" id="PTHR10039">
    <property type="entry name" value="AMELOGENIN"/>
    <property type="match status" value="1"/>
</dbReference>
<keyword evidence="1" id="KW-0677">Repeat</keyword>
<evidence type="ECO:0000313" key="5">
    <source>
        <dbReference type="EMBL" id="PMD52771.1"/>
    </source>
</evidence>
<dbReference type="PANTHER" id="PTHR10039:SF5">
    <property type="entry name" value="NACHT DOMAIN-CONTAINING PROTEIN"/>
    <property type="match status" value="1"/>
</dbReference>
<evidence type="ECO:0000259" key="4">
    <source>
        <dbReference type="Pfam" id="PF25053"/>
    </source>
</evidence>
<keyword evidence="6" id="KW-1185">Reference proteome</keyword>
<evidence type="ECO:0000259" key="3">
    <source>
        <dbReference type="Pfam" id="PF24883"/>
    </source>
</evidence>
<dbReference type="GeneID" id="36595485"/>
<dbReference type="InterPro" id="IPR027417">
    <property type="entry name" value="P-loop_NTPase"/>
</dbReference>
<dbReference type="OrthoDB" id="443402at2759"/>
<reference evidence="5 6" key="1">
    <citation type="submission" date="2016-04" db="EMBL/GenBank/DDBJ databases">
        <title>A degradative enzymes factory behind the ericoid mycorrhizal symbiosis.</title>
        <authorList>
            <consortium name="DOE Joint Genome Institute"/>
            <person name="Martino E."/>
            <person name="Morin E."/>
            <person name="Grelet G."/>
            <person name="Kuo A."/>
            <person name="Kohler A."/>
            <person name="Daghino S."/>
            <person name="Barry K."/>
            <person name="Choi C."/>
            <person name="Cichocki N."/>
            <person name="Clum A."/>
            <person name="Copeland A."/>
            <person name="Hainaut M."/>
            <person name="Haridas S."/>
            <person name="Labutti K."/>
            <person name="Lindquist E."/>
            <person name="Lipzen A."/>
            <person name="Khouja H.-R."/>
            <person name="Murat C."/>
            <person name="Ohm R."/>
            <person name="Olson A."/>
            <person name="Spatafora J."/>
            <person name="Veneault-Fourrey C."/>
            <person name="Henrissat B."/>
            <person name="Grigoriev I."/>
            <person name="Martin F."/>
            <person name="Perotto S."/>
        </authorList>
    </citation>
    <scope>NUCLEOTIDE SEQUENCE [LARGE SCALE GENOMIC DNA]</scope>
    <source>
        <strain evidence="5 6">E</strain>
    </source>
</reference>
<dbReference type="InParanoid" id="A0A2J6SPU2"/>
<accession>A0A2J6SPU2</accession>
<dbReference type="EMBL" id="KZ613895">
    <property type="protein sequence ID" value="PMD52771.1"/>
    <property type="molecule type" value="Genomic_DNA"/>
</dbReference>
<organism evidence="5 6">
    <name type="scientific">Hyaloscypha bicolor E</name>
    <dbReference type="NCBI Taxonomy" id="1095630"/>
    <lineage>
        <taxon>Eukaryota</taxon>
        <taxon>Fungi</taxon>
        <taxon>Dikarya</taxon>
        <taxon>Ascomycota</taxon>
        <taxon>Pezizomycotina</taxon>
        <taxon>Leotiomycetes</taxon>
        <taxon>Helotiales</taxon>
        <taxon>Hyaloscyphaceae</taxon>
        <taxon>Hyaloscypha</taxon>
        <taxon>Hyaloscypha bicolor</taxon>
    </lineage>
</organism>
<evidence type="ECO:0000256" key="1">
    <source>
        <dbReference type="ARBA" id="ARBA00022737"/>
    </source>
</evidence>
<dbReference type="Proteomes" id="UP000235371">
    <property type="component" value="Unassembled WGS sequence"/>
</dbReference>
<evidence type="ECO:0000256" key="2">
    <source>
        <dbReference type="SAM" id="MobiDB-lite"/>
    </source>
</evidence>
<dbReference type="Gene3D" id="3.40.50.300">
    <property type="entry name" value="P-loop containing nucleotide triphosphate hydrolases"/>
    <property type="match status" value="1"/>
</dbReference>
<dbReference type="RefSeq" id="XP_024729675.1">
    <property type="nucleotide sequence ID" value="XM_024887409.1"/>
</dbReference>
<dbReference type="InterPro" id="IPR056693">
    <property type="entry name" value="DUF7791"/>
</dbReference>
<feature type="domain" description="DUF7791" evidence="4">
    <location>
        <begin position="599"/>
        <end position="747"/>
    </location>
</feature>
<dbReference type="Pfam" id="PF24883">
    <property type="entry name" value="NPHP3_N"/>
    <property type="match status" value="1"/>
</dbReference>
<gene>
    <name evidence="5" type="ORF">K444DRAFT_668433</name>
</gene>
<feature type="domain" description="Nephrocystin 3-like N-terminal" evidence="3">
    <location>
        <begin position="371"/>
        <end position="489"/>
    </location>
</feature>
<dbReference type="STRING" id="1095630.A0A2J6SPU2"/>
<dbReference type="InterPro" id="IPR056884">
    <property type="entry name" value="NPHP3-like_N"/>
</dbReference>
<name>A0A2J6SPU2_9HELO</name>
<protein>
    <submittedName>
        <fullName evidence="5">Uncharacterized protein</fullName>
    </submittedName>
</protein>
<sequence>MDPLSVVSLVGTIVQFVDFGGKILSNAVELYRSPIGTLTAHHELELVTTDLRALISKLQQSLYSRDGPPNQDTASLRQSFEALCDEAVKVAEELLNRLEKLKVKDGKPRKWESIQHAIAAAWSKKEMVDLKNQLLGLKEALETRVLFSIRETLDTHSMRASTRFDNLDRHTQAILQLMLRSPADITAEVSEEVRSQIIAQTTTVGQILSRVESSVEDSHRQTRQTVLECIKEEIQKSGEKSRWKKNGREPEDIDVAQCSCAQRSRHEVRRELLSSEPCEITAGIEMLNVSKPAEFKLRRDVFFEICQSLRYSAMTHRYEDVLEAYPETFEWAFHDPSEEQLPWDNLTHWLEQSHGIYWVNGKAGSGKSTFMKHFGSREQKSQIGLLRSLLFQLFSQRPNLIPIVLPELWAKTYSNAVNEMYPGEDFARFWSLQQLMVTLRTLIHQEGIPLKFFFMIDGLDEFDGDHEELANLFREITKAPHIKMCLSSRPWVVFEGFFGQCPNLRLQNLTFKDIERYVMGKLSHNDAFLKLSTEEPEAAPALTQEIVEKADGVFLWVNIVVRSLLGGIRNRDELSDLWARLRSMPRELEPLYSHLLGLIEPLYLPWVSKTLQILQNNHNLGHQPFGKSSWARQGVVPLTLRAFFLAIKEDLDAITMQQCTWKWLNSRCEDIRIRLTARCAGLLEVSNIMPSTEEISKGPEPNILYFHRTARDFLEMDTQWREILMQTADTDFNPNVSMMKSCLLSLEYAIAHDYRSHGTQAIMLDWVAGIMNIGGCSWGRADFLPDLEGPPDFLKLATIYGLRGYISIKLDRSGQSRDKARATILLHYLLPGDTSHAILAIPPPRIDMVSLLLDFGADPNGHGDYGLGSPWENTLTFLHKVASCDFESYQLMYAATVEKLILAGADPETMIVDRYYGQSHSAVNIIKTCLLPKYRLESASLLQALQRTMQKSNPNGKRQRDEAEMDHADSLAKRVQVHSTAS</sequence>
<feature type="region of interest" description="Disordered" evidence="2">
    <location>
        <begin position="948"/>
        <end position="982"/>
    </location>
</feature>
<proteinExistence type="predicted"/>
<dbReference type="SUPFAM" id="SSF52540">
    <property type="entry name" value="P-loop containing nucleoside triphosphate hydrolases"/>
    <property type="match status" value="1"/>
</dbReference>
<dbReference type="Pfam" id="PF25053">
    <property type="entry name" value="DUF7791"/>
    <property type="match status" value="1"/>
</dbReference>
<feature type="compositionally biased region" description="Basic and acidic residues" evidence="2">
    <location>
        <begin position="958"/>
        <end position="972"/>
    </location>
</feature>
<evidence type="ECO:0000313" key="6">
    <source>
        <dbReference type="Proteomes" id="UP000235371"/>
    </source>
</evidence>